<reference evidence="3" key="1">
    <citation type="submission" date="2022-11" db="UniProtKB">
        <authorList>
            <consortium name="WormBaseParasite"/>
        </authorList>
    </citation>
    <scope>IDENTIFICATION</scope>
</reference>
<protein>
    <submittedName>
        <fullName evidence="3">Serpentine receptor class gamma</fullName>
    </submittedName>
</protein>
<feature type="transmembrane region" description="Helical" evidence="1">
    <location>
        <begin position="37"/>
        <end position="55"/>
    </location>
</feature>
<dbReference type="AlphaFoldDB" id="A0A915NFW1"/>
<evidence type="ECO:0000313" key="3">
    <source>
        <dbReference type="WBParaSite" id="scf7180000418186.g2159"/>
    </source>
</evidence>
<keyword evidence="1" id="KW-1133">Transmembrane helix</keyword>
<proteinExistence type="predicted"/>
<dbReference type="Pfam" id="PF10320">
    <property type="entry name" value="7TM_GPCR_Srsx"/>
    <property type="match status" value="1"/>
</dbReference>
<keyword evidence="2" id="KW-1185">Reference proteome</keyword>
<evidence type="ECO:0000313" key="2">
    <source>
        <dbReference type="Proteomes" id="UP000887560"/>
    </source>
</evidence>
<keyword evidence="1" id="KW-0812">Transmembrane</keyword>
<feature type="transmembrane region" description="Helical" evidence="1">
    <location>
        <begin position="104"/>
        <end position="128"/>
    </location>
</feature>
<organism evidence="2 3">
    <name type="scientific">Meloidogyne floridensis</name>
    <dbReference type="NCBI Taxonomy" id="298350"/>
    <lineage>
        <taxon>Eukaryota</taxon>
        <taxon>Metazoa</taxon>
        <taxon>Ecdysozoa</taxon>
        <taxon>Nematoda</taxon>
        <taxon>Chromadorea</taxon>
        <taxon>Rhabditida</taxon>
        <taxon>Tylenchina</taxon>
        <taxon>Tylenchomorpha</taxon>
        <taxon>Tylenchoidea</taxon>
        <taxon>Meloidogynidae</taxon>
        <taxon>Meloidogyninae</taxon>
        <taxon>Meloidogyne</taxon>
    </lineage>
</organism>
<dbReference type="Proteomes" id="UP000887560">
    <property type="component" value="Unplaced"/>
</dbReference>
<sequence>MFCLLASAISADPNYPVTGNLSDFNGLPILFDTRNMFIVLLVLSILAHILVGILAKYKGDLTDEKMRKLFRSISLIILLNIGGYFLYLASILASIAFITKNPVMIWYLGCYNALILNISAALNAPILYMNSSDYNEAYNKEFGRIKKFYVKCKSAIFKNSVHTSSVTVF</sequence>
<accession>A0A915NFW1</accession>
<dbReference type="WBParaSite" id="scf7180000418186.g2159">
    <property type="protein sequence ID" value="scf7180000418186.g2159"/>
    <property type="gene ID" value="scf7180000418186.g2159"/>
</dbReference>
<feature type="transmembrane region" description="Helical" evidence="1">
    <location>
        <begin position="75"/>
        <end position="98"/>
    </location>
</feature>
<name>A0A915NFW1_9BILA</name>
<evidence type="ECO:0000256" key="1">
    <source>
        <dbReference type="SAM" id="Phobius"/>
    </source>
</evidence>
<keyword evidence="1" id="KW-0472">Membrane</keyword>
<dbReference type="InterPro" id="IPR019424">
    <property type="entry name" value="7TM_GPCR_Srsx"/>
</dbReference>